<dbReference type="NCBIfam" id="TIGR02281">
    <property type="entry name" value="clan_AA_DTGA"/>
    <property type="match status" value="1"/>
</dbReference>
<dbReference type="PROSITE" id="PS00141">
    <property type="entry name" value="ASP_PROTEASE"/>
    <property type="match status" value="1"/>
</dbReference>
<dbReference type="InterPro" id="IPR021109">
    <property type="entry name" value="Peptidase_aspartic_dom_sf"/>
</dbReference>
<keyword evidence="1 3" id="KW-0378">Hydrolase</keyword>
<reference evidence="3 4" key="1">
    <citation type="submission" date="2019-04" db="EMBL/GenBank/DDBJ databases">
        <title>Altererythrobacter aquimixticola sp. nov., isolated from sediment of junction between the ocean and a freshwater spring.</title>
        <authorList>
            <person name="Yoon J.-H."/>
        </authorList>
    </citation>
    <scope>NUCLEOTIDE SEQUENCE [LARGE SCALE GENOMIC DNA]</scope>
    <source>
        <strain evidence="3 4">SSKS-13</strain>
    </source>
</reference>
<name>A0A4T3F1K9_9SPHN</name>
<proteinExistence type="predicted"/>
<dbReference type="EC" id="3.4.23.-" evidence="3"/>
<protein>
    <submittedName>
        <fullName evidence="3">TIGR02281 family clan AA aspartic protease</fullName>
        <ecNumber evidence="3">3.4.23.-</ecNumber>
    </submittedName>
</protein>
<evidence type="ECO:0000313" key="3">
    <source>
        <dbReference type="EMBL" id="TIX51085.1"/>
    </source>
</evidence>
<dbReference type="RefSeq" id="WP_136691666.1">
    <property type="nucleotide sequence ID" value="NZ_SSHH01000001.1"/>
</dbReference>
<keyword evidence="3" id="KW-0645">Protease</keyword>
<dbReference type="CDD" id="cd05483">
    <property type="entry name" value="retropepsin_like_bacteria"/>
    <property type="match status" value="1"/>
</dbReference>
<organism evidence="3 4">
    <name type="scientific">Alteraurantiacibacter aquimixticola</name>
    <dbReference type="NCBI Taxonomy" id="2489173"/>
    <lineage>
        <taxon>Bacteria</taxon>
        <taxon>Pseudomonadati</taxon>
        <taxon>Pseudomonadota</taxon>
        <taxon>Alphaproteobacteria</taxon>
        <taxon>Sphingomonadales</taxon>
        <taxon>Erythrobacteraceae</taxon>
        <taxon>Alteraurantiacibacter</taxon>
    </lineage>
</organism>
<evidence type="ECO:0000256" key="1">
    <source>
        <dbReference type="ARBA" id="ARBA00022801"/>
    </source>
</evidence>
<dbReference type="Gene3D" id="2.40.70.10">
    <property type="entry name" value="Acid Proteases"/>
    <property type="match status" value="1"/>
</dbReference>
<dbReference type="OrthoDB" id="7595324at2"/>
<dbReference type="Pfam" id="PF13975">
    <property type="entry name" value="gag-asp_proteas"/>
    <property type="match status" value="1"/>
</dbReference>
<dbReference type="InterPro" id="IPR001995">
    <property type="entry name" value="Peptidase_A2_cat"/>
</dbReference>
<accession>A0A4T3F1K9</accession>
<dbReference type="Proteomes" id="UP000309389">
    <property type="component" value="Unassembled WGS sequence"/>
</dbReference>
<dbReference type="InterPro" id="IPR034122">
    <property type="entry name" value="Retropepsin-like_bacterial"/>
</dbReference>
<evidence type="ECO:0000313" key="4">
    <source>
        <dbReference type="Proteomes" id="UP000309389"/>
    </source>
</evidence>
<comment type="caution">
    <text evidence="3">The sequence shown here is derived from an EMBL/GenBank/DDBJ whole genome shotgun (WGS) entry which is preliminary data.</text>
</comment>
<evidence type="ECO:0000259" key="2">
    <source>
        <dbReference type="PROSITE" id="PS50175"/>
    </source>
</evidence>
<dbReference type="InterPro" id="IPR011969">
    <property type="entry name" value="Clan_AA_Asp_peptidase_C"/>
</dbReference>
<dbReference type="AlphaFoldDB" id="A0A4T3F1K9"/>
<dbReference type="GO" id="GO:0004190">
    <property type="term" value="F:aspartic-type endopeptidase activity"/>
    <property type="evidence" value="ECO:0007669"/>
    <property type="project" value="InterPro"/>
</dbReference>
<dbReference type="PROSITE" id="PS50175">
    <property type="entry name" value="ASP_PROT_RETROV"/>
    <property type="match status" value="1"/>
</dbReference>
<dbReference type="GO" id="GO:0006508">
    <property type="term" value="P:proteolysis"/>
    <property type="evidence" value="ECO:0007669"/>
    <property type="project" value="UniProtKB-KW"/>
</dbReference>
<feature type="domain" description="Peptidase A2" evidence="2">
    <location>
        <begin position="86"/>
        <end position="165"/>
    </location>
</feature>
<dbReference type="EMBL" id="SSHH01000001">
    <property type="protein sequence ID" value="TIX51085.1"/>
    <property type="molecule type" value="Genomic_DNA"/>
</dbReference>
<dbReference type="InterPro" id="IPR001969">
    <property type="entry name" value="Aspartic_peptidase_AS"/>
</dbReference>
<sequence length="183" mass="18689">MDIKIPLALVLIAGGAIGLMLPMDGGFEQDAPETAANPDGNSTSAQVNLAQAPAANTGSEWAEGVQIQRAGDGHFYADVRTGGQNILMLVDTGASVVALTAEDAQAMGITWFDEDVQPVAQGAGGPVYGVTTMIDHMSVGDLEASNVEAVVITRGARVSLLGQSFLSRVGTVSISGDTMSLAQ</sequence>
<keyword evidence="4" id="KW-1185">Reference proteome</keyword>
<gene>
    <name evidence="3" type="ORF">E5222_00945</name>
</gene>
<dbReference type="SUPFAM" id="SSF50630">
    <property type="entry name" value="Acid proteases"/>
    <property type="match status" value="1"/>
</dbReference>